<keyword evidence="7" id="KW-0408">Iron</keyword>
<name>A0AAV6KUR4_9ERIC</name>
<dbReference type="PROSITE" id="PS00086">
    <property type="entry name" value="CYTOCHROME_P450"/>
    <property type="match status" value="1"/>
</dbReference>
<dbReference type="PANTHER" id="PTHR47956:SF12">
    <property type="entry name" value="FLAVONOID 3'-MONOOXYGENASE"/>
    <property type="match status" value="1"/>
</dbReference>
<evidence type="ECO:0000256" key="7">
    <source>
        <dbReference type="RuleBase" id="RU000461"/>
    </source>
</evidence>
<evidence type="ECO:0000256" key="1">
    <source>
        <dbReference type="ARBA" id="ARBA00004167"/>
    </source>
</evidence>
<dbReference type="GO" id="GO:0004497">
    <property type="term" value="F:monooxygenase activity"/>
    <property type="evidence" value="ECO:0007669"/>
    <property type="project" value="UniProtKB-KW"/>
</dbReference>
<proteinExistence type="inferred from homology"/>
<dbReference type="Proteomes" id="UP000823749">
    <property type="component" value="Chromosome 3"/>
</dbReference>
<evidence type="ECO:0000256" key="4">
    <source>
        <dbReference type="ARBA" id="ARBA00022989"/>
    </source>
</evidence>
<dbReference type="PANTHER" id="PTHR47956">
    <property type="entry name" value="CYTOCHROME P450 71B11-RELATED"/>
    <property type="match status" value="1"/>
</dbReference>
<keyword evidence="3" id="KW-0812">Transmembrane</keyword>
<dbReference type="GO" id="GO:0016020">
    <property type="term" value="C:membrane"/>
    <property type="evidence" value="ECO:0007669"/>
    <property type="project" value="UniProtKB-SubCell"/>
</dbReference>
<evidence type="ECO:0000256" key="2">
    <source>
        <dbReference type="ARBA" id="ARBA00010617"/>
    </source>
</evidence>
<dbReference type="InterPro" id="IPR017972">
    <property type="entry name" value="Cyt_P450_CS"/>
</dbReference>
<keyword evidence="7" id="KW-0503">Monooxygenase</keyword>
<comment type="subcellular location">
    <subcellularLocation>
        <location evidence="1">Membrane</location>
        <topology evidence="1">Single-pass membrane protein</topology>
    </subcellularLocation>
</comment>
<accession>A0AAV6KUR4</accession>
<comment type="caution">
    <text evidence="8">The sequence shown here is derived from an EMBL/GenBank/DDBJ whole genome shotgun (WGS) entry which is preliminary data.</text>
</comment>
<reference evidence="8" key="1">
    <citation type="submission" date="2020-08" db="EMBL/GenBank/DDBJ databases">
        <title>Plant Genome Project.</title>
        <authorList>
            <person name="Zhang R.-G."/>
        </authorList>
    </citation>
    <scope>NUCLEOTIDE SEQUENCE</scope>
    <source>
        <strain evidence="8">WSP0</strain>
        <tissue evidence="8">Leaf</tissue>
    </source>
</reference>
<protein>
    <recommendedName>
        <fullName evidence="10">Cytochrome P450</fullName>
    </recommendedName>
</protein>
<dbReference type="Gene3D" id="1.10.630.10">
    <property type="entry name" value="Cytochrome P450"/>
    <property type="match status" value="1"/>
</dbReference>
<keyword evidence="5 7" id="KW-0560">Oxidoreductase</keyword>
<dbReference type="GO" id="GO:0020037">
    <property type="term" value="F:heme binding"/>
    <property type="evidence" value="ECO:0007669"/>
    <property type="project" value="InterPro"/>
</dbReference>
<evidence type="ECO:0000313" key="8">
    <source>
        <dbReference type="EMBL" id="KAG5555979.1"/>
    </source>
</evidence>
<dbReference type="InterPro" id="IPR050193">
    <property type="entry name" value="Cytochrome_P450_71"/>
</dbReference>
<keyword evidence="7" id="KW-0349">Heme</keyword>
<dbReference type="GO" id="GO:0005506">
    <property type="term" value="F:iron ion binding"/>
    <property type="evidence" value="ECO:0007669"/>
    <property type="project" value="InterPro"/>
</dbReference>
<dbReference type="InterPro" id="IPR036396">
    <property type="entry name" value="Cyt_P450_sf"/>
</dbReference>
<gene>
    <name evidence="8" type="ORF">RHGRI_006570</name>
</gene>
<organism evidence="8 9">
    <name type="scientific">Rhododendron griersonianum</name>
    <dbReference type="NCBI Taxonomy" id="479676"/>
    <lineage>
        <taxon>Eukaryota</taxon>
        <taxon>Viridiplantae</taxon>
        <taxon>Streptophyta</taxon>
        <taxon>Embryophyta</taxon>
        <taxon>Tracheophyta</taxon>
        <taxon>Spermatophyta</taxon>
        <taxon>Magnoliopsida</taxon>
        <taxon>eudicotyledons</taxon>
        <taxon>Gunneridae</taxon>
        <taxon>Pentapetalae</taxon>
        <taxon>asterids</taxon>
        <taxon>Ericales</taxon>
        <taxon>Ericaceae</taxon>
        <taxon>Ericoideae</taxon>
        <taxon>Rhodoreae</taxon>
        <taxon>Rhododendron</taxon>
    </lineage>
</organism>
<comment type="similarity">
    <text evidence="2 7">Belongs to the cytochrome P450 family.</text>
</comment>
<evidence type="ECO:0000256" key="3">
    <source>
        <dbReference type="ARBA" id="ARBA00022692"/>
    </source>
</evidence>
<keyword evidence="9" id="KW-1185">Reference proteome</keyword>
<evidence type="ECO:0000256" key="5">
    <source>
        <dbReference type="ARBA" id="ARBA00023002"/>
    </source>
</evidence>
<evidence type="ECO:0000256" key="6">
    <source>
        <dbReference type="ARBA" id="ARBA00023136"/>
    </source>
</evidence>
<dbReference type="InterPro" id="IPR001128">
    <property type="entry name" value="Cyt_P450"/>
</dbReference>
<dbReference type="AlphaFoldDB" id="A0AAV6KUR4"/>
<dbReference type="SUPFAM" id="SSF48264">
    <property type="entry name" value="Cytochrome P450"/>
    <property type="match status" value="1"/>
</dbReference>
<keyword evidence="6" id="KW-0472">Membrane</keyword>
<sequence length="124" mass="14410">MEFDPDRFLRENINGKIEPWGNDFELIPFGAGRRICAGIRMGIAAVEYILEFLGTLVHSFDWRLPDGIELDMSEAFGLRHLAWCCKRRCRYRRWSYRGYRQVMFPLPSPSSLMSSKSVPSTMPS</sequence>
<keyword evidence="4" id="KW-1133">Transmembrane helix</keyword>
<dbReference type="Pfam" id="PF00067">
    <property type="entry name" value="p450"/>
    <property type="match status" value="1"/>
</dbReference>
<dbReference type="EMBL" id="JACTNZ010000003">
    <property type="protein sequence ID" value="KAG5555979.1"/>
    <property type="molecule type" value="Genomic_DNA"/>
</dbReference>
<evidence type="ECO:0008006" key="10">
    <source>
        <dbReference type="Google" id="ProtNLM"/>
    </source>
</evidence>
<dbReference type="GO" id="GO:0016705">
    <property type="term" value="F:oxidoreductase activity, acting on paired donors, with incorporation or reduction of molecular oxygen"/>
    <property type="evidence" value="ECO:0007669"/>
    <property type="project" value="InterPro"/>
</dbReference>
<evidence type="ECO:0000313" key="9">
    <source>
        <dbReference type="Proteomes" id="UP000823749"/>
    </source>
</evidence>
<keyword evidence="7" id="KW-0479">Metal-binding</keyword>